<keyword evidence="2" id="KW-1185">Reference proteome</keyword>
<accession>A0ACB7T1R7</accession>
<dbReference type="EMBL" id="CM023491">
    <property type="protein sequence ID" value="KAH6941462.1"/>
    <property type="molecule type" value="Genomic_DNA"/>
</dbReference>
<gene>
    <name evidence="1" type="ORF">HPB50_018220</name>
</gene>
<evidence type="ECO:0000313" key="1">
    <source>
        <dbReference type="EMBL" id="KAH6941462.1"/>
    </source>
</evidence>
<reference evidence="1" key="1">
    <citation type="submission" date="2020-05" db="EMBL/GenBank/DDBJ databases">
        <title>Large-scale comparative analyses of tick genomes elucidate their genetic diversity and vector capacities.</title>
        <authorList>
            <person name="Jia N."/>
            <person name="Wang J."/>
            <person name="Shi W."/>
            <person name="Du L."/>
            <person name="Sun Y."/>
            <person name="Zhan W."/>
            <person name="Jiang J."/>
            <person name="Wang Q."/>
            <person name="Zhang B."/>
            <person name="Ji P."/>
            <person name="Sakyi L.B."/>
            <person name="Cui X."/>
            <person name="Yuan T."/>
            <person name="Jiang B."/>
            <person name="Yang W."/>
            <person name="Lam T.T.-Y."/>
            <person name="Chang Q."/>
            <person name="Ding S."/>
            <person name="Wang X."/>
            <person name="Zhu J."/>
            <person name="Ruan X."/>
            <person name="Zhao L."/>
            <person name="Wei J."/>
            <person name="Que T."/>
            <person name="Du C."/>
            <person name="Cheng J."/>
            <person name="Dai P."/>
            <person name="Han X."/>
            <person name="Huang E."/>
            <person name="Gao Y."/>
            <person name="Liu J."/>
            <person name="Shao H."/>
            <person name="Ye R."/>
            <person name="Li L."/>
            <person name="Wei W."/>
            <person name="Wang X."/>
            <person name="Wang C."/>
            <person name="Yang T."/>
            <person name="Huo Q."/>
            <person name="Li W."/>
            <person name="Guo W."/>
            <person name="Chen H."/>
            <person name="Zhou L."/>
            <person name="Ni X."/>
            <person name="Tian J."/>
            <person name="Zhou Y."/>
            <person name="Sheng Y."/>
            <person name="Liu T."/>
            <person name="Pan Y."/>
            <person name="Xia L."/>
            <person name="Li J."/>
            <person name="Zhao F."/>
            <person name="Cao W."/>
        </authorList>
    </citation>
    <scope>NUCLEOTIDE SEQUENCE</scope>
    <source>
        <strain evidence="1">Hyas-2018</strain>
    </source>
</reference>
<proteinExistence type="predicted"/>
<evidence type="ECO:0000313" key="2">
    <source>
        <dbReference type="Proteomes" id="UP000821845"/>
    </source>
</evidence>
<organism evidence="1 2">
    <name type="scientific">Hyalomma asiaticum</name>
    <name type="common">Tick</name>
    <dbReference type="NCBI Taxonomy" id="266040"/>
    <lineage>
        <taxon>Eukaryota</taxon>
        <taxon>Metazoa</taxon>
        <taxon>Ecdysozoa</taxon>
        <taxon>Arthropoda</taxon>
        <taxon>Chelicerata</taxon>
        <taxon>Arachnida</taxon>
        <taxon>Acari</taxon>
        <taxon>Parasitiformes</taxon>
        <taxon>Ixodida</taxon>
        <taxon>Ixodoidea</taxon>
        <taxon>Ixodidae</taxon>
        <taxon>Hyalomminae</taxon>
        <taxon>Hyalomma</taxon>
    </lineage>
</organism>
<dbReference type="Proteomes" id="UP000821845">
    <property type="component" value="Chromosome 11"/>
</dbReference>
<protein>
    <submittedName>
        <fullName evidence="1">Uncharacterized protein</fullName>
    </submittedName>
</protein>
<sequence length="191" mass="21595">MAAYAESGYAIGFKVLEMISQNVANGAAHVNPDMMLDDGVTTVVSAMTALVTCAKSAIVLDPFLDANEIRSELQLDVSSSTIRQRLRQAGLQGCVAAQKPQLTEPQRQLKLEFARAVQDWTEDKWHEVISTDEATFSTQWDQQRATDPDDDRYYVLYRKEDYHLKSHLTDTEQDLIGKYDRKSFRAMRSAL</sequence>
<comment type="caution">
    <text evidence="1">The sequence shown here is derived from an EMBL/GenBank/DDBJ whole genome shotgun (WGS) entry which is preliminary data.</text>
</comment>
<name>A0ACB7T1R7_HYAAI</name>